<protein>
    <submittedName>
        <fullName evidence="2">Uncharacterized protein</fullName>
    </submittedName>
</protein>
<evidence type="ECO:0000313" key="3">
    <source>
        <dbReference type="Proteomes" id="UP000784294"/>
    </source>
</evidence>
<dbReference type="Proteomes" id="UP000784294">
    <property type="component" value="Unassembled WGS sequence"/>
</dbReference>
<proteinExistence type="predicted"/>
<dbReference type="EMBL" id="CAAALY010079649">
    <property type="protein sequence ID" value="VEL26346.1"/>
    <property type="molecule type" value="Genomic_DNA"/>
</dbReference>
<feature type="compositionally biased region" description="Polar residues" evidence="1">
    <location>
        <begin position="78"/>
        <end position="98"/>
    </location>
</feature>
<evidence type="ECO:0000313" key="2">
    <source>
        <dbReference type="EMBL" id="VEL26346.1"/>
    </source>
</evidence>
<keyword evidence="3" id="KW-1185">Reference proteome</keyword>
<reference evidence="2" key="1">
    <citation type="submission" date="2018-11" db="EMBL/GenBank/DDBJ databases">
        <authorList>
            <consortium name="Pathogen Informatics"/>
        </authorList>
    </citation>
    <scope>NUCLEOTIDE SEQUENCE</scope>
</reference>
<accession>A0A3S5CPQ6</accession>
<sequence length="155" mass="17692">MTKLVQGHQIPIGRRSTGDTSFPHKESSDDYDEPDPIIRLRPRYNHALGPYTKDPIRKFQKRSRGRPRKMRRGILDIQPSTGEQLPNSQTSESTSTEPVTIVIDDSDEENDVILLDDYIDGPPTKRRTLRSSFEHSNSLSADVNMPVWVSNILYT</sequence>
<comment type="caution">
    <text evidence="2">The sequence shown here is derived from an EMBL/GenBank/DDBJ whole genome shotgun (WGS) entry which is preliminary data.</text>
</comment>
<gene>
    <name evidence="2" type="ORF">PXEA_LOCUS19786</name>
</gene>
<dbReference type="AlphaFoldDB" id="A0A3S5CPQ6"/>
<name>A0A3S5CPQ6_9PLAT</name>
<organism evidence="2 3">
    <name type="scientific">Protopolystoma xenopodis</name>
    <dbReference type="NCBI Taxonomy" id="117903"/>
    <lineage>
        <taxon>Eukaryota</taxon>
        <taxon>Metazoa</taxon>
        <taxon>Spiralia</taxon>
        <taxon>Lophotrochozoa</taxon>
        <taxon>Platyhelminthes</taxon>
        <taxon>Monogenea</taxon>
        <taxon>Polyopisthocotylea</taxon>
        <taxon>Polystomatidea</taxon>
        <taxon>Polystomatidae</taxon>
        <taxon>Protopolystoma</taxon>
    </lineage>
</organism>
<evidence type="ECO:0000256" key="1">
    <source>
        <dbReference type="SAM" id="MobiDB-lite"/>
    </source>
</evidence>
<feature type="region of interest" description="Disordered" evidence="1">
    <location>
        <begin position="1"/>
        <end position="99"/>
    </location>
</feature>
<feature type="compositionally biased region" description="Basic residues" evidence="1">
    <location>
        <begin position="58"/>
        <end position="72"/>
    </location>
</feature>